<keyword evidence="9" id="KW-0325">Glycoprotein</keyword>
<evidence type="ECO:0000256" key="5">
    <source>
        <dbReference type="ARBA" id="ARBA00022737"/>
    </source>
</evidence>
<dbReference type="Gene3D" id="3.80.10.10">
    <property type="entry name" value="Ribonuclease Inhibitor"/>
    <property type="match status" value="2"/>
</dbReference>
<keyword evidence="14" id="KW-1185">Reference proteome</keyword>
<name>A0AA88D6J8_FICCA</name>
<dbReference type="SUPFAM" id="SSF52058">
    <property type="entry name" value="L domain-like"/>
    <property type="match status" value="1"/>
</dbReference>
<dbReference type="InterPro" id="IPR055414">
    <property type="entry name" value="LRR_R13L4/SHOC2-like"/>
</dbReference>
<evidence type="ECO:0000313" key="14">
    <source>
        <dbReference type="Proteomes" id="UP001187192"/>
    </source>
</evidence>
<reference evidence="13" key="1">
    <citation type="submission" date="2023-07" db="EMBL/GenBank/DDBJ databases">
        <title>draft genome sequence of fig (Ficus carica).</title>
        <authorList>
            <person name="Takahashi T."/>
            <person name="Nishimura K."/>
        </authorList>
    </citation>
    <scope>NUCLEOTIDE SEQUENCE</scope>
</reference>
<feature type="domain" description="Leucine-rich repeat-containing N-terminal plant-type" evidence="11">
    <location>
        <begin position="29"/>
        <end position="81"/>
    </location>
</feature>
<evidence type="ECO:0000256" key="1">
    <source>
        <dbReference type="ARBA" id="ARBA00004479"/>
    </source>
</evidence>
<feature type="non-terminal residue" evidence="13">
    <location>
        <position position="275"/>
    </location>
</feature>
<sequence>MEFYFLPVLVIFSCASCYLFLPVQPLCHTDESVALLQFKDSLTVNNSASSDPAAYPKLASWKAVENGTESDCCSWDGVECDENTGYVISLDLSSSCLYGSIMSNSSLFNLTHLQMLNLADNHFNYSRLPPEFGRLSKLTYLNLSSSFLTGLPSEISVLSNLSTIDLSHVNVSSKMPHFLVNFSSLTSLIMRNCGLYGEFPEKLFHLPKIQVLVFQINANLTGHFPEFRSGSPLRTLWFSRTNFSGIIPFSIGNLESLKFLSVARAKFSGFLPSSL</sequence>
<keyword evidence="2" id="KW-0433">Leucine-rich repeat</keyword>
<dbReference type="PANTHER" id="PTHR48061:SF12">
    <property type="entry name" value="DISEASE RESISTANCE LIKE PROTEIN"/>
    <property type="match status" value="1"/>
</dbReference>
<dbReference type="InterPro" id="IPR001611">
    <property type="entry name" value="Leu-rich_rpt"/>
</dbReference>
<evidence type="ECO:0000259" key="12">
    <source>
        <dbReference type="Pfam" id="PF23598"/>
    </source>
</evidence>
<dbReference type="Pfam" id="PF00560">
    <property type="entry name" value="LRR_1"/>
    <property type="match status" value="1"/>
</dbReference>
<feature type="domain" description="Disease resistance R13L4/SHOC-2-like LRR" evidence="12">
    <location>
        <begin position="91"/>
        <end position="217"/>
    </location>
</feature>
<keyword evidence="4 10" id="KW-0732">Signal</keyword>
<dbReference type="InterPro" id="IPR013210">
    <property type="entry name" value="LRR_N_plant-typ"/>
</dbReference>
<evidence type="ECO:0000256" key="7">
    <source>
        <dbReference type="ARBA" id="ARBA00023136"/>
    </source>
</evidence>
<feature type="signal peptide" evidence="10">
    <location>
        <begin position="1"/>
        <end position="17"/>
    </location>
</feature>
<protein>
    <recommendedName>
        <fullName evidence="15">Leucine-rich repeat-containing N-terminal plant-type domain-containing protein</fullName>
    </recommendedName>
</protein>
<keyword evidence="3" id="KW-0812">Transmembrane</keyword>
<comment type="subcellular location">
    <subcellularLocation>
        <location evidence="1">Membrane</location>
        <topology evidence="1">Single-pass type I membrane protein</topology>
    </subcellularLocation>
</comment>
<dbReference type="AlphaFoldDB" id="A0AA88D6J8"/>
<organism evidence="13 14">
    <name type="scientific">Ficus carica</name>
    <name type="common">Common fig</name>
    <dbReference type="NCBI Taxonomy" id="3494"/>
    <lineage>
        <taxon>Eukaryota</taxon>
        <taxon>Viridiplantae</taxon>
        <taxon>Streptophyta</taxon>
        <taxon>Embryophyta</taxon>
        <taxon>Tracheophyta</taxon>
        <taxon>Spermatophyta</taxon>
        <taxon>Magnoliopsida</taxon>
        <taxon>eudicotyledons</taxon>
        <taxon>Gunneridae</taxon>
        <taxon>Pentapetalae</taxon>
        <taxon>rosids</taxon>
        <taxon>fabids</taxon>
        <taxon>Rosales</taxon>
        <taxon>Moraceae</taxon>
        <taxon>Ficeae</taxon>
        <taxon>Ficus</taxon>
    </lineage>
</organism>
<gene>
    <name evidence="13" type="ORF">TIFTF001_051677</name>
</gene>
<comment type="caution">
    <text evidence="13">The sequence shown here is derived from an EMBL/GenBank/DDBJ whole genome shotgun (WGS) entry which is preliminary data.</text>
</comment>
<evidence type="ECO:0000256" key="9">
    <source>
        <dbReference type="ARBA" id="ARBA00023180"/>
    </source>
</evidence>
<accession>A0AA88D6J8</accession>
<evidence type="ECO:0000256" key="8">
    <source>
        <dbReference type="ARBA" id="ARBA00023170"/>
    </source>
</evidence>
<dbReference type="Pfam" id="PF08263">
    <property type="entry name" value="LRRNT_2"/>
    <property type="match status" value="1"/>
</dbReference>
<dbReference type="Proteomes" id="UP001187192">
    <property type="component" value="Unassembled WGS sequence"/>
</dbReference>
<evidence type="ECO:0008006" key="15">
    <source>
        <dbReference type="Google" id="ProtNLM"/>
    </source>
</evidence>
<feature type="chain" id="PRO_5041676355" description="Leucine-rich repeat-containing N-terminal plant-type domain-containing protein" evidence="10">
    <location>
        <begin position="18"/>
        <end position="275"/>
    </location>
</feature>
<keyword evidence="6" id="KW-1133">Transmembrane helix</keyword>
<keyword evidence="8" id="KW-0675">Receptor</keyword>
<dbReference type="InterPro" id="IPR046956">
    <property type="entry name" value="RLP23-like"/>
</dbReference>
<evidence type="ECO:0000256" key="3">
    <source>
        <dbReference type="ARBA" id="ARBA00022692"/>
    </source>
</evidence>
<dbReference type="EMBL" id="BTGU01009820">
    <property type="protein sequence ID" value="GMN28629.1"/>
    <property type="molecule type" value="Genomic_DNA"/>
</dbReference>
<evidence type="ECO:0000256" key="6">
    <source>
        <dbReference type="ARBA" id="ARBA00022989"/>
    </source>
</evidence>
<evidence type="ECO:0000256" key="4">
    <source>
        <dbReference type="ARBA" id="ARBA00022729"/>
    </source>
</evidence>
<evidence type="ECO:0000313" key="13">
    <source>
        <dbReference type="EMBL" id="GMN28629.1"/>
    </source>
</evidence>
<evidence type="ECO:0000256" key="2">
    <source>
        <dbReference type="ARBA" id="ARBA00022614"/>
    </source>
</evidence>
<dbReference type="GO" id="GO:0016020">
    <property type="term" value="C:membrane"/>
    <property type="evidence" value="ECO:0007669"/>
    <property type="project" value="UniProtKB-SubCell"/>
</dbReference>
<evidence type="ECO:0000256" key="10">
    <source>
        <dbReference type="SAM" id="SignalP"/>
    </source>
</evidence>
<keyword evidence="5" id="KW-0677">Repeat</keyword>
<dbReference type="Pfam" id="PF23598">
    <property type="entry name" value="LRR_14"/>
    <property type="match status" value="1"/>
</dbReference>
<proteinExistence type="predicted"/>
<keyword evidence="7" id="KW-0472">Membrane</keyword>
<evidence type="ECO:0000259" key="11">
    <source>
        <dbReference type="Pfam" id="PF08263"/>
    </source>
</evidence>
<dbReference type="InterPro" id="IPR032675">
    <property type="entry name" value="LRR_dom_sf"/>
</dbReference>
<dbReference type="PANTHER" id="PTHR48061">
    <property type="entry name" value="LEUCINE-RICH REPEAT RECEPTOR PROTEIN KINASE EMS1-LIKE-RELATED"/>
    <property type="match status" value="1"/>
</dbReference>